<evidence type="ECO:0000313" key="2">
    <source>
        <dbReference type="EMBL" id="XCH29653.1"/>
    </source>
</evidence>
<name>A0AAU8FZL5_9MICO</name>
<protein>
    <recommendedName>
        <fullName evidence="3">DUF559 domain-containing protein</fullName>
    </recommendedName>
</protein>
<organism evidence="2">
    <name type="scientific">Cellulosimicrobium sp. ES-005</name>
    <dbReference type="NCBI Taxonomy" id="3163031"/>
    <lineage>
        <taxon>Bacteria</taxon>
        <taxon>Bacillati</taxon>
        <taxon>Actinomycetota</taxon>
        <taxon>Actinomycetes</taxon>
        <taxon>Micrococcales</taxon>
        <taxon>Promicromonosporaceae</taxon>
        <taxon>Cellulosimicrobium</taxon>
    </lineage>
</organism>
<feature type="compositionally biased region" description="Basic and acidic residues" evidence="1">
    <location>
        <begin position="63"/>
        <end position="75"/>
    </location>
</feature>
<evidence type="ECO:0000256" key="1">
    <source>
        <dbReference type="SAM" id="MobiDB-lite"/>
    </source>
</evidence>
<proteinExistence type="predicted"/>
<dbReference type="InterPro" id="IPR011335">
    <property type="entry name" value="Restrct_endonuc-II-like"/>
</dbReference>
<gene>
    <name evidence="2" type="ORF">ABRQ22_19115</name>
</gene>
<evidence type="ECO:0008006" key="3">
    <source>
        <dbReference type="Google" id="ProtNLM"/>
    </source>
</evidence>
<reference evidence="2" key="1">
    <citation type="submission" date="2024-06" db="EMBL/GenBank/DDBJ databases">
        <title>Complete genome sequence of the cellulolytic actinobacterium, Cellulosimicrobium ES-005.</title>
        <authorList>
            <person name="Matthews C.T."/>
            <person name="Underwood K.D."/>
            <person name="Ghanchi K.M."/>
            <person name="Fields S.D."/>
            <person name="Gardner S.G."/>
        </authorList>
    </citation>
    <scope>NUCLEOTIDE SEQUENCE</scope>
    <source>
        <strain evidence="2">ES-005</strain>
    </source>
</reference>
<accession>A0AAU8FZL5</accession>
<feature type="region of interest" description="Disordered" evidence="1">
    <location>
        <begin position="1"/>
        <end position="99"/>
    </location>
</feature>
<dbReference type="EMBL" id="CP159290">
    <property type="protein sequence ID" value="XCH29653.1"/>
    <property type="molecule type" value="Genomic_DNA"/>
</dbReference>
<feature type="compositionally biased region" description="Basic and acidic residues" evidence="1">
    <location>
        <begin position="84"/>
        <end position="99"/>
    </location>
</feature>
<dbReference type="RefSeq" id="WP_353707831.1">
    <property type="nucleotide sequence ID" value="NZ_CP159290.1"/>
</dbReference>
<dbReference type="SUPFAM" id="SSF52980">
    <property type="entry name" value="Restriction endonuclease-like"/>
    <property type="match status" value="1"/>
</dbReference>
<dbReference type="AlphaFoldDB" id="A0AAU8FZL5"/>
<sequence>MTPRVPPASATLGTMPHDIPPIDTLPRATPARDAAPVEPPARDTPPGRTSSDGRADVTSPDAAPRRPDDDRRTERPVPPTATRFSEERRTELARRTRDGTLDRVRRGVYLPPVPADASPAQLRRELVLRRVSAVAERLSSAYWFSHTSAALLHGCWTWRLADVVHVTQLRPPKAAQTREPALRRHWTPLPVRDRTLVAGLPVTTLERTVVDCARSLPGAQALVVADSALRAGADPAVLGALLAEAAGRRGVRRARAVVGLADARSESPGESVVRWVVHDAGLPAPVPGLEVPTWRGSLWVDLGWPEHRVAVEFDGAVKYSGGDFGDPRSRLQQEKARHDALVEAGWVVLRVVWADLGDPATIVRRVERALRR</sequence>